<dbReference type="EMBL" id="CP019964">
    <property type="protein sequence ID" value="ASI14283.1"/>
    <property type="molecule type" value="Genomic_DNA"/>
</dbReference>
<dbReference type="Pfam" id="PF00857">
    <property type="entry name" value="Isochorismatase"/>
    <property type="match status" value="1"/>
</dbReference>
<organism evidence="3 4">
    <name type="scientific">Candidatus Mancarchaeum acidiphilum</name>
    <dbReference type="NCBI Taxonomy" id="1920749"/>
    <lineage>
        <taxon>Archaea</taxon>
        <taxon>Candidatus Micrarchaeota</taxon>
        <taxon>Candidatus Mancarchaeum</taxon>
    </lineage>
</organism>
<proteinExistence type="predicted"/>
<reference evidence="3 4" key="1">
    <citation type="journal article" date="2017" name="Nat. Commun.">
        <title>'ARMAN' archaea depend on association with euryarchaeal host in culture and in situ.</title>
        <authorList>
            <person name="Golyshina O."/>
            <person name="Toshchakov S."/>
            <person name="Makarova K."/>
            <person name="Gavrilov S."/>
            <person name="Korzhenkov A."/>
            <person name="La Cono V."/>
            <person name="Arcadi E."/>
            <person name="Nechitaylo T."/>
            <person name="Ferrer M."/>
            <person name="Kublanov I."/>
            <person name="Wolf Y."/>
            <person name="Yakimov M."/>
            <person name="Golyshin P."/>
            <person name="Slesarev A."/>
            <person name="Kozyavkin S."/>
        </authorList>
    </citation>
    <scope>NUCLEOTIDE SEQUENCE [LARGE SCALE GENOMIC DNA]</scope>
    <source>
        <strain evidence="3 4">Mia14</strain>
    </source>
</reference>
<dbReference type="Gene3D" id="3.40.50.850">
    <property type="entry name" value="Isochorismatase-like"/>
    <property type="match status" value="1"/>
</dbReference>
<dbReference type="PANTHER" id="PTHR43540">
    <property type="entry name" value="PEROXYUREIDOACRYLATE/UREIDOACRYLATE AMIDOHYDROLASE-RELATED"/>
    <property type="match status" value="1"/>
</dbReference>
<feature type="domain" description="Isochorismatase-like" evidence="2">
    <location>
        <begin position="22"/>
        <end position="182"/>
    </location>
</feature>
<dbReference type="KEGG" id="marh:Mia14_1017"/>
<sequence length="197" mass="22015">MKDIEGKKVYETPDEIMDKSHTALIVWDVQNMLVNSIFNKEEFLKNVNALISRAREAKMPIIYTRITPLSKKFQPKPSLASNRSFDGMPKDALELAVTPSEDEVVIHKNTASLFIGTNAEMLLRNAGVESLIFTGIATEYGVESSAREAVNRGFYVVVANDAVSSQDKESHERSLLNMQRLIKELPTSEILKAIGEE</sequence>
<gene>
    <name evidence="3" type="ORF">Mia14_1017</name>
</gene>
<dbReference type="SUPFAM" id="SSF52499">
    <property type="entry name" value="Isochorismatase-like hydrolases"/>
    <property type="match status" value="1"/>
</dbReference>
<accession>A0A218NP89</accession>
<dbReference type="Proteomes" id="UP000197679">
    <property type="component" value="Chromosome"/>
</dbReference>
<dbReference type="OrthoDB" id="9194at2157"/>
<keyword evidence="4" id="KW-1185">Reference proteome</keyword>
<name>A0A218NP89_9ARCH</name>
<dbReference type="InterPro" id="IPR050272">
    <property type="entry name" value="Isochorismatase-like_hydrls"/>
</dbReference>
<dbReference type="CDD" id="cd00431">
    <property type="entry name" value="cysteine_hydrolases"/>
    <property type="match status" value="1"/>
</dbReference>
<dbReference type="InterPro" id="IPR000868">
    <property type="entry name" value="Isochorismatase-like_dom"/>
</dbReference>
<evidence type="ECO:0000256" key="1">
    <source>
        <dbReference type="ARBA" id="ARBA00022801"/>
    </source>
</evidence>
<evidence type="ECO:0000259" key="2">
    <source>
        <dbReference type="Pfam" id="PF00857"/>
    </source>
</evidence>
<dbReference type="RefSeq" id="WP_088820576.1">
    <property type="nucleotide sequence ID" value="NZ_CP019964.1"/>
</dbReference>
<keyword evidence="1" id="KW-0378">Hydrolase</keyword>
<dbReference type="PANTHER" id="PTHR43540:SF6">
    <property type="entry name" value="ISOCHORISMATASE-LIKE DOMAIN-CONTAINING PROTEIN"/>
    <property type="match status" value="1"/>
</dbReference>
<protein>
    <submittedName>
        <fullName evidence="3">Isochorismatase family protein</fullName>
    </submittedName>
</protein>
<dbReference type="GeneID" id="33314552"/>
<dbReference type="GO" id="GO:0016787">
    <property type="term" value="F:hydrolase activity"/>
    <property type="evidence" value="ECO:0007669"/>
    <property type="project" value="UniProtKB-KW"/>
</dbReference>
<evidence type="ECO:0000313" key="3">
    <source>
        <dbReference type="EMBL" id="ASI14283.1"/>
    </source>
</evidence>
<dbReference type="AlphaFoldDB" id="A0A218NP89"/>
<dbReference type="InterPro" id="IPR036380">
    <property type="entry name" value="Isochorismatase-like_sf"/>
</dbReference>
<evidence type="ECO:0000313" key="4">
    <source>
        <dbReference type="Proteomes" id="UP000197679"/>
    </source>
</evidence>